<evidence type="ECO:0000256" key="9">
    <source>
        <dbReference type="SAM" id="MobiDB-lite"/>
    </source>
</evidence>
<dbReference type="GO" id="GO:0008017">
    <property type="term" value="F:microtubule binding"/>
    <property type="evidence" value="ECO:0007669"/>
    <property type="project" value="InterPro"/>
</dbReference>
<dbReference type="InterPro" id="IPR036961">
    <property type="entry name" value="Kinesin_motor_dom_sf"/>
</dbReference>
<evidence type="ECO:0000256" key="8">
    <source>
        <dbReference type="SAM" id="Coils"/>
    </source>
</evidence>
<dbReference type="InterPro" id="IPR001752">
    <property type="entry name" value="Kinesin_motor_dom"/>
</dbReference>
<dbReference type="PANTHER" id="PTHR37739:SF16">
    <property type="entry name" value="KINESIN-LIKE PROTEIN"/>
    <property type="match status" value="1"/>
</dbReference>
<dbReference type="InterPro" id="IPR044986">
    <property type="entry name" value="KIF15/KIN-12"/>
</dbReference>
<keyword evidence="5 7" id="KW-0505">Motor protein</keyword>
<dbReference type="EMBL" id="AM479280">
    <property type="protein sequence ID" value="CAN75214.1"/>
    <property type="molecule type" value="Genomic_DNA"/>
</dbReference>
<keyword evidence="1" id="KW-0493">Microtubule</keyword>
<evidence type="ECO:0000256" key="7">
    <source>
        <dbReference type="PROSITE-ProRule" id="PRU00283"/>
    </source>
</evidence>
<feature type="compositionally biased region" description="Low complexity" evidence="9">
    <location>
        <begin position="589"/>
        <end position="601"/>
    </location>
</feature>
<dbReference type="GO" id="GO:0007018">
    <property type="term" value="P:microtubule-based movement"/>
    <property type="evidence" value="ECO:0007669"/>
    <property type="project" value="InterPro"/>
</dbReference>
<accession>A5C201</accession>
<dbReference type="SUPFAM" id="SSF52540">
    <property type="entry name" value="P-loop containing nucleoside triphosphate hydrolases"/>
    <property type="match status" value="1"/>
</dbReference>
<feature type="compositionally biased region" description="Basic residues" evidence="9">
    <location>
        <begin position="27"/>
        <end position="39"/>
    </location>
</feature>
<keyword evidence="3 7" id="KW-0067">ATP-binding</keyword>
<proteinExistence type="inferred from homology"/>
<comment type="similarity">
    <text evidence="6">Belongs to the TRAFAC class myosin-kinesin ATPase superfamily. Kinesin family. KIN-12 subfamily.</text>
</comment>
<dbReference type="Gene3D" id="3.40.850.10">
    <property type="entry name" value="Kinesin motor domain"/>
    <property type="match status" value="1"/>
</dbReference>
<evidence type="ECO:0000256" key="1">
    <source>
        <dbReference type="ARBA" id="ARBA00022701"/>
    </source>
</evidence>
<feature type="region of interest" description="Disordered" evidence="9">
    <location>
        <begin position="1"/>
        <end position="94"/>
    </location>
</feature>
<feature type="compositionally biased region" description="Polar residues" evidence="9">
    <location>
        <begin position="40"/>
        <end position="65"/>
    </location>
</feature>
<organism evidence="11">
    <name type="scientific">Vitis vinifera</name>
    <name type="common">Grape</name>
    <dbReference type="NCBI Taxonomy" id="29760"/>
    <lineage>
        <taxon>Eukaryota</taxon>
        <taxon>Viridiplantae</taxon>
        <taxon>Streptophyta</taxon>
        <taxon>Embryophyta</taxon>
        <taxon>Tracheophyta</taxon>
        <taxon>Spermatophyta</taxon>
        <taxon>Magnoliopsida</taxon>
        <taxon>eudicotyledons</taxon>
        <taxon>Gunneridae</taxon>
        <taxon>Pentapetalae</taxon>
        <taxon>rosids</taxon>
        <taxon>Vitales</taxon>
        <taxon>Vitaceae</taxon>
        <taxon>Viteae</taxon>
        <taxon>Vitis</taxon>
    </lineage>
</organism>
<evidence type="ECO:0000313" key="11">
    <source>
        <dbReference type="EMBL" id="CAN75214.1"/>
    </source>
</evidence>
<gene>
    <name evidence="11" type="ORF">VITISV_003515</name>
</gene>
<sequence length="1219" mass="137698">MKSSTETSDNRFLQSLSTSSLRNLLPKSKHKSSSFRTKPKSNSENTDPNTQLTDSQPLPSVTKQSPPEPIFSKEVTRSDSQKGLPMPPEPDPTVKVVVRIRPVNEHEREGERTVKKLSSDTLSVGDRKFIFDSVLDSSSKQEDIFQLVGVPLVKDALAGYNTSILSYGQTGSGKTYTMWGPPSAMVEGQSTTSHLGIVPRIFQMLFSEIQKEQENFVGKQINYQCRCSFLEIKDDPKNGFYVENLTEEYVTSYEDVTQILIKGLSSRKVGATSINSKSSRSHVVFTCIIESWCKETSSKCFGSSKTSRISLVDLAGMERNKLDDAGILRVREGKNVKKSLSQLGLLVNVLAKGTQIERPKDIPYRSSSLTHMLRESLGGNAKLTVICAISPDSKSNGETLSTLRFGQRAKCISNEPVINEITEDHVNDLSDKIRQLKEELIRAKSDVYNSTGSNNGYFKGRNVRESLNQLRVSLNRSLLLPHIDNDSEEELNIDEHDVRELHLQLDNLHSSCEDQSKDSSDDRDSIHFCSLEENSEMDLMSEPDISCQEEGETGEINLEIPQKELPHNNMATTMDNPMDVPSRTMNPASRSSLSISSCRQSPFLQDPTLSESPRIGNSLRKSIIFSSSSLASQNNASNSFKLNSDVLHQSVKQSDQIRSSLQSSKVIPGPTESLAASLQRGLQIIDYHQRNSASNKSSVAFSFEHLALKPCPEVEKVDASVQKFPEEKPSLDAPSTTFLCTSCRRTGFDGSDEVQDSLKRWIVAADEPGNSNGLANPVHKVCLDSSNLKSNLTLYSICDLCVNLRILFLQYQGAEAMKRQKELENVCMEQAAKIEQLNRLVEQLQQSSTTKYSQESNTLHLEAGNKEIIALGEIKNEEYKLLKFHCDENHELEIIKEIKEVQEETKRECRNTSFDMNEKEALLKEIQSLRNKLESDASAKMSTDKLRSSLLSRSIQLQKSVDSHNNSEEELERERQRWTEMESDWISLTDELRIDIESHRRRAEKMEMELRLEKKCTEELDDALHRAVLGHARFVEHYADLQDKHNELAEKHRNIMEGIAEVKRAAAKAGAKGNGSRFHKYLAAELSTLRREKEREREHLIKENKSLKLQLRDTAEAVHAAGELLVRLREAEEAASVSEDNYNMVQQENERLKKQMEKLKRKHKMEMVTMKQYLAESRLPQSAILSREDSDIAENNMISTPDDDQAWRAEFGAIYQEHY</sequence>
<feature type="binding site" evidence="7">
    <location>
        <begin position="168"/>
        <end position="175"/>
    </location>
    <ligand>
        <name>ATP</name>
        <dbReference type="ChEBI" id="CHEBI:30616"/>
    </ligand>
</feature>
<evidence type="ECO:0000256" key="6">
    <source>
        <dbReference type="ARBA" id="ARBA00034488"/>
    </source>
</evidence>
<keyword evidence="4 8" id="KW-0175">Coiled coil</keyword>
<evidence type="ECO:0000256" key="2">
    <source>
        <dbReference type="ARBA" id="ARBA00022741"/>
    </source>
</evidence>
<dbReference type="PROSITE" id="PS50067">
    <property type="entry name" value="KINESIN_MOTOR_2"/>
    <property type="match status" value="1"/>
</dbReference>
<keyword evidence="2 7" id="KW-0547">Nucleotide-binding</keyword>
<feature type="coiled-coil region" evidence="8">
    <location>
        <begin position="1083"/>
        <end position="1169"/>
    </location>
</feature>
<protein>
    <recommendedName>
        <fullName evidence="10">Kinesin motor domain-containing protein</fullName>
    </recommendedName>
</protein>
<dbReference type="ExpressionAtlas" id="A5C201">
    <property type="expression patterns" value="baseline and differential"/>
</dbReference>
<feature type="coiled-coil region" evidence="8">
    <location>
        <begin position="419"/>
        <end position="446"/>
    </location>
</feature>
<dbReference type="PRINTS" id="PR00380">
    <property type="entry name" value="KINESINHEAVY"/>
</dbReference>
<evidence type="ECO:0000256" key="5">
    <source>
        <dbReference type="ARBA" id="ARBA00023175"/>
    </source>
</evidence>
<dbReference type="Pfam" id="PF00225">
    <property type="entry name" value="Kinesin"/>
    <property type="match status" value="1"/>
</dbReference>
<feature type="coiled-coil region" evidence="8">
    <location>
        <begin position="916"/>
        <end position="1009"/>
    </location>
</feature>
<feature type="domain" description="Kinesin motor" evidence="10">
    <location>
        <begin position="93"/>
        <end position="412"/>
    </location>
</feature>
<dbReference type="AlphaFoldDB" id="A5C201"/>
<evidence type="ECO:0000256" key="4">
    <source>
        <dbReference type="ARBA" id="ARBA00023054"/>
    </source>
</evidence>
<dbReference type="GO" id="GO:0003777">
    <property type="term" value="F:microtubule motor activity"/>
    <property type="evidence" value="ECO:0007669"/>
    <property type="project" value="InterPro"/>
</dbReference>
<name>A5C201_VITVI</name>
<feature type="compositionally biased region" description="Polar residues" evidence="9">
    <location>
        <begin position="1"/>
        <end position="22"/>
    </location>
</feature>
<dbReference type="GO" id="GO:0005874">
    <property type="term" value="C:microtubule"/>
    <property type="evidence" value="ECO:0007669"/>
    <property type="project" value="UniProtKB-KW"/>
</dbReference>
<feature type="coiled-coil region" evidence="8">
    <location>
        <begin position="820"/>
        <end position="847"/>
    </location>
</feature>
<dbReference type="InterPro" id="IPR027417">
    <property type="entry name" value="P-loop_NTPase"/>
</dbReference>
<dbReference type="PANTHER" id="PTHR37739">
    <property type="entry name" value="KINESIN-LIKE PROTEIN KIN-12D"/>
    <property type="match status" value="1"/>
</dbReference>
<reference evidence="11" key="1">
    <citation type="journal article" date="2007" name="PLoS ONE">
        <title>The first genome sequence of an elite grapevine cultivar (Pinot noir Vitis vinifera L.): coping with a highly heterozygous genome.</title>
        <authorList>
            <person name="Velasco R."/>
            <person name="Zharkikh A."/>
            <person name="Troggio M."/>
            <person name="Cartwright D.A."/>
            <person name="Cestaro A."/>
            <person name="Pruss D."/>
            <person name="Pindo M."/>
            <person name="FitzGerald L.M."/>
            <person name="Vezzulli S."/>
            <person name="Reid J."/>
            <person name="Malacarne G."/>
            <person name="Iliev D."/>
            <person name="Coppola G."/>
            <person name="Wardell B."/>
            <person name="Micheletti D."/>
            <person name="Macalma T."/>
            <person name="Facci M."/>
            <person name="Mitchell J.T."/>
            <person name="Perazzolli M."/>
            <person name="Eldredge G."/>
            <person name="Gatto P."/>
            <person name="Oyzerski R."/>
            <person name="Moretto M."/>
            <person name="Gutin N."/>
            <person name="Stefanini M."/>
            <person name="Chen Y."/>
            <person name="Segala C."/>
            <person name="Davenport C."/>
            <person name="Dematte L."/>
            <person name="Mraz A."/>
            <person name="Battilana J."/>
            <person name="Stormo K."/>
            <person name="Costa F."/>
            <person name="Tao Q."/>
            <person name="Si-Ammour A."/>
            <person name="Harkins T."/>
            <person name="Lackey A."/>
            <person name="Perbost C."/>
            <person name="Taillon B."/>
            <person name="Stella A."/>
            <person name="Solovyev V."/>
            <person name="Fawcett J.A."/>
            <person name="Sterck L."/>
            <person name="Vandepoele K."/>
            <person name="Grando S.M."/>
            <person name="Toppo S."/>
            <person name="Moser C."/>
            <person name="Lanchbury J."/>
            <person name="Bogden R."/>
            <person name="Skolnick M."/>
            <person name="Sgaramella V."/>
            <person name="Bhatnagar S.K."/>
            <person name="Fontana P."/>
            <person name="Gutin A."/>
            <person name="Van de Peer Y."/>
            <person name="Salamini F."/>
            <person name="Viola R."/>
        </authorList>
    </citation>
    <scope>NUCLEOTIDE SEQUENCE</scope>
</reference>
<dbReference type="GO" id="GO:0005524">
    <property type="term" value="F:ATP binding"/>
    <property type="evidence" value="ECO:0007669"/>
    <property type="project" value="UniProtKB-UniRule"/>
</dbReference>
<dbReference type="SMART" id="SM00129">
    <property type="entry name" value="KISc"/>
    <property type="match status" value="1"/>
</dbReference>
<evidence type="ECO:0000259" key="10">
    <source>
        <dbReference type="PROSITE" id="PS50067"/>
    </source>
</evidence>
<feature type="region of interest" description="Disordered" evidence="9">
    <location>
        <begin position="577"/>
        <end position="612"/>
    </location>
</feature>
<evidence type="ECO:0000256" key="3">
    <source>
        <dbReference type="ARBA" id="ARBA00022840"/>
    </source>
</evidence>